<dbReference type="CDD" id="cd00130">
    <property type="entry name" value="PAS"/>
    <property type="match status" value="1"/>
</dbReference>
<evidence type="ECO:0000259" key="1">
    <source>
        <dbReference type="PROSITE" id="PS50887"/>
    </source>
</evidence>
<dbReference type="InterPro" id="IPR000160">
    <property type="entry name" value="GGDEF_dom"/>
</dbReference>
<dbReference type="Gene3D" id="3.30.450.20">
    <property type="entry name" value="PAS domain"/>
    <property type="match status" value="1"/>
</dbReference>
<name>A0A2K4MNV8_9NEIS</name>
<dbReference type="Pfam" id="PF00990">
    <property type="entry name" value="GGDEF"/>
    <property type="match status" value="1"/>
</dbReference>
<dbReference type="Proteomes" id="UP000236416">
    <property type="component" value="Unassembled WGS sequence"/>
</dbReference>
<organism evidence="2 3">
    <name type="scientific">Chromobacterium sinusclupearum</name>
    <dbReference type="NCBI Taxonomy" id="2077146"/>
    <lineage>
        <taxon>Bacteria</taxon>
        <taxon>Pseudomonadati</taxon>
        <taxon>Pseudomonadota</taxon>
        <taxon>Betaproteobacteria</taxon>
        <taxon>Neisseriales</taxon>
        <taxon>Chromobacteriaceae</taxon>
        <taxon>Chromobacterium</taxon>
    </lineage>
</organism>
<keyword evidence="3" id="KW-1185">Reference proteome</keyword>
<dbReference type="InterPro" id="IPR013767">
    <property type="entry name" value="PAS_fold"/>
</dbReference>
<accession>A0A2K4MNV8</accession>
<gene>
    <name evidence="2" type="ORF">C2134_10115</name>
</gene>
<feature type="domain" description="GGDEF" evidence="1">
    <location>
        <begin position="193"/>
        <end position="323"/>
    </location>
</feature>
<dbReference type="SMART" id="SM00267">
    <property type="entry name" value="GGDEF"/>
    <property type="match status" value="1"/>
</dbReference>
<sequence length="323" mass="35676">MTRLFATDGGTAMTALQTLQPLIDTVQGCLVLSSPDDGRIVSANQLASILLACPHDELLDRSMYDFLPHPADADAIRQDLDAHSMIYNRGMQLRTVNGRHFDVQLSVRKVSLNDAAMLVFSFSDRTEAKVMSQLLDYERQLVQRSLNIVKTLKEEGSQSQDEDRLTGVAGMHRMMAAAHAETSRVLRYGGTLSILALVLVNAPDMVPREDDGSAYNHLLRLAASLCLQSIRDSDLVARRDDNTLIVLLPSTDMNGASELARRLITSLRQLTFLYQGEEHQAAACVGLSELRPDEAGPKPMLERLEYALQKAQEGGANYIIRLP</sequence>
<dbReference type="InterPro" id="IPR029787">
    <property type="entry name" value="Nucleotide_cyclase"/>
</dbReference>
<dbReference type="AlphaFoldDB" id="A0A2K4MNV8"/>
<dbReference type="EMBL" id="PPTF01000038">
    <property type="protein sequence ID" value="POA98776.1"/>
    <property type="molecule type" value="Genomic_DNA"/>
</dbReference>
<dbReference type="Pfam" id="PF00989">
    <property type="entry name" value="PAS"/>
    <property type="match status" value="1"/>
</dbReference>
<dbReference type="InterPro" id="IPR035965">
    <property type="entry name" value="PAS-like_dom_sf"/>
</dbReference>
<evidence type="ECO:0000313" key="2">
    <source>
        <dbReference type="EMBL" id="POA98776.1"/>
    </source>
</evidence>
<dbReference type="InterPro" id="IPR000014">
    <property type="entry name" value="PAS"/>
</dbReference>
<dbReference type="PROSITE" id="PS50887">
    <property type="entry name" value="GGDEF"/>
    <property type="match status" value="1"/>
</dbReference>
<reference evidence="2 3" key="1">
    <citation type="submission" date="2018-01" db="EMBL/GenBank/DDBJ databases">
        <title>Genomic Sequence of Chromobacterium MWU13-2610 from wild cranberry bogs within the Cape Cod National Seashore.</title>
        <authorList>
            <person name="O'Hara-Hanley K."/>
            <person name="Soby S."/>
            <person name="Harrison A."/>
        </authorList>
    </citation>
    <scope>NUCLEOTIDE SEQUENCE [LARGE SCALE GENOMIC DNA]</scope>
    <source>
        <strain evidence="2 3">MWU13-2610</strain>
    </source>
</reference>
<evidence type="ECO:0000313" key="3">
    <source>
        <dbReference type="Proteomes" id="UP000236416"/>
    </source>
</evidence>
<dbReference type="PANTHER" id="PTHR44757">
    <property type="entry name" value="DIGUANYLATE CYCLASE DGCP"/>
    <property type="match status" value="1"/>
</dbReference>
<dbReference type="SUPFAM" id="SSF55785">
    <property type="entry name" value="PYP-like sensor domain (PAS domain)"/>
    <property type="match status" value="1"/>
</dbReference>
<dbReference type="Gene3D" id="3.30.70.270">
    <property type="match status" value="1"/>
</dbReference>
<dbReference type="InterPro" id="IPR052155">
    <property type="entry name" value="Biofilm_reg_signaling"/>
</dbReference>
<comment type="caution">
    <text evidence="2">The sequence shown here is derived from an EMBL/GenBank/DDBJ whole genome shotgun (WGS) entry which is preliminary data.</text>
</comment>
<dbReference type="SUPFAM" id="SSF55073">
    <property type="entry name" value="Nucleotide cyclase"/>
    <property type="match status" value="1"/>
</dbReference>
<dbReference type="PANTHER" id="PTHR44757:SF4">
    <property type="entry name" value="DIGUANYLATE CYCLASE DGCE-RELATED"/>
    <property type="match status" value="1"/>
</dbReference>
<dbReference type="InterPro" id="IPR043128">
    <property type="entry name" value="Rev_trsase/Diguanyl_cyclase"/>
</dbReference>
<proteinExistence type="predicted"/>
<protein>
    <submittedName>
        <fullName evidence="2">Diguanylate cyclase</fullName>
    </submittedName>
</protein>